<name>A0A542DQ68_AMYCI</name>
<evidence type="ECO:0000313" key="8">
    <source>
        <dbReference type="Proteomes" id="UP000320876"/>
    </source>
</evidence>
<dbReference type="GO" id="GO:0016491">
    <property type="term" value="F:oxidoreductase activity"/>
    <property type="evidence" value="ECO:0007669"/>
    <property type="project" value="UniProtKB-KW"/>
</dbReference>
<dbReference type="InterPro" id="IPR016166">
    <property type="entry name" value="FAD-bd_PCMH"/>
</dbReference>
<dbReference type="PROSITE" id="PS51387">
    <property type="entry name" value="FAD_PCMH"/>
    <property type="match status" value="1"/>
</dbReference>
<dbReference type="Gene3D" id="3.30.465.10">
    <property type="match status" value="1"/>
</dbReference>
<dbReference type="InterPro" id="IPR016167">
    <property type="entry name" value="FAD-bd_PCMH_sub1"/>
</dbReference>
<dbReference type="EMBL" id="VFML01000001">
    <property type="protein sequence ID" value="TQJ05251.1"/>
    <property type="molecule type" value="Genomic_DNA"/>
</dbReference>
<keyword evidence="4" id="KW-0274">FAD</keyword>
<evidence type="ECO:0000259" key="6">
    <source>
        <dbReference type="PROSITE" id="PS51387"/>
    </source>
</evidence>
<dbReference type="SUPFAM" id="SSF56176">
    <property type="entry name" value="FAD-binding/transporter-associated domain-like"/>
    <property type="match status" value="1"/>
</dbReference>
<protein>
    <submittedName>
        <fullName evidence="7">FAD binding domain-containing protein</fullName>
    </submittedName>
</protein>
<dbReference type="InterPro" id="IPR036318">
    <property type="entry name" value="FAD-bd_PCMH-like_sf"/>
</dbReference>
<dbReference type="AlphaFoldDB" id="A0A542DQ68"/>
<evidence type="ECO:0000256" key="2">
    <source>
        <dbReference type="ARBA" id="ARBA00005466"/>
    </source>
</evidence>
<dbReference type="InterPro" id="IPR016169">
    <property type="entry name" value="FAD-bd_PCMH_sub2"/>
</dbReference>
<dbReference type="GO" id="GO:0071949">
    <property type="term" value="F:FAD binding"/>
    <property type="evidence" value="ECO:0007669"/>
    <property type="project" value="InterPro"/>
</dbReference>
<feature type="domain" description="FAD-binding PCMH-type" evidence="6">
    <location>
        <begin position="29"/>
        <end position="199"/>
    </location>
</feature>
<keyword evidence="5" id="KW-0560">Oxidoreductase</keyword>
<reference evidence="7 8" key="1">
    <citation type="submission" date="2019-06" db="EMBL/GenBank/DDBJ databases">
        <title>Sequencing the genomes of 1000 actinobacteria strains.</title>
        <authorList>
            <person name="Klenk H.-P."/>
        </authorList>
    </citation>
    <scope>NUCLEOTIDE SEQUENCE [LARGE SCALE GENOMIC DNA]</scope>
    <source>
        <strain evidence="7 8">DSM 45679</strain>
    </source>
</reference>
<comment type="cofactor">
    <cofactor evidence="1">
        <name>FAD</name>
        <dbReference type="ChEBI" id="CHEBI:57692"/>
    </cofactor>
</comment>
<comment type="similarity">
    <text evidence="2">Belongs to the oxygen-dependent FAD-linked oxidoreductase family.</text>
</comment>
<organism evidence="7 8">
    <name type="scientific">Amycolatopsis cihanbeyliensis</name>
    <dbReference type="NCBI Taxonomy" id="1128664"/>
    <lineage>
        <taxon>Bacteria</taxon>
        <taxon>Bacillati</taxon>
        <taxon>Actinomycetota</taxon>
        <taxon>Actinomycetes</taxon>
        <taxon>Pseudonocardiales</taxon>
        <taxon>Pseudonocardiaceae</taxon>
        <taxon>Amycolatopsis</taxon>
    </lineage>
</organism>
<comment type="caution">
    <text evidence="7">The sequence shown here is derived from an EMBL/GenBank/DDBJ whole genome shotgun (WGS) entry which is preliminary data.</text>
</comment>
<evidence type="ECO:0000256" key="5">
    <source>
        <dbReference type="ARBA" id="ARBA00023002"/>
    </source>
</evidence>
<dbReference type="InterPro" id="IPR006094">
    <property type="entry name" value="Oxid_FAD_bind_N"/>
</dbReference>
<keyword evidence="8" id="KW-1185">Reference proteome</keyword>
<evidence type="ECO:0000256" key="3">
    <source>
        <dbReference type="ARBA" id="ARBA00022630"/>
    </source>
</evidence>
<dbReference type="Gene3D" id="3.40.462.20">
    <property type="match status" value="1"/>
</dbReference>
<proteinExistence type="inferred from homology"/>
<dbReference type="Proteomes" id="UP000320876">
    <property type="component" value="Unassembled WGS sequence"/>
</dbReference>
<sequence length="457" mass="47831">MTIADNSPLMAAPGESGFATATHVFNSVAAPEPTAATTARTVEQVRTAIRYARDRGLGVRVHSTGHGAAAARPVRDAVLIRTAIDGGVTLDPRARIARVPAGTRWEAVVRATEPHGLAAAHGSSGTVGVVGYALQGGLSPYGRLVGLAANSVRAVELVTADGQHRRVDAGSDPELFWALRGGGGGFGVVTAIELDLFPVTTVITGAAYWPGSLADRLLTAWLAWAQDAPDIATTSVRVMNFPDVPEVPRELAGRTTFTVDGVVHADDPESARRCADDLLGPLRAIGPPLLDTWQKDVPSAVLRAHMDPEGPLPIVGDHMLLDEFDAHAVAPLLDVIGEGSGSPLVGAGLRQLGGAYAAPRAPGGVLDRLTANYSYAGSGLAADPDAAAALRAHCAKVRSALARWNTGRVVPSFVEDFAQDHRHLDARQAAAVDRVRARIDPGRLFRDDVSPTDTRQE</sequence>
<evidence type="ECO:0000313" key="7">
    <source>
        <dbReference type="EMBL" id="TQJ05251.1"/>
    </source>
</evidence>
<keyword evidence="3" id="KW-0285">Flavoprotein</keyword>
<dbReference type="PANTHER" id="PTHR42973:SF39">
    <property type="entry name" value="FAD-BINDING PCMH-TYPE DOMAIN-CONTAINING PROTEIN"/>
    <property type="match status" value="1"/>
</dbReference>
<accession>A0A542DQ68</accession>
<dbReference type="InterPro" id="IPR050416">
    <property type="entry name" value="FAD-linked_Oxidoreductase"/>
</dbReference>
<dbReference type="PANTHER" id="PTHR42973">
    <property type="entry name" value="BINDING OXIDOREDUCTASE, PUTATIVE (AFU_ORTHOLOGUE AFUA_1G17690)-RELATED"/>
    <property type="match status" value="1"/>
</dbReference>
<dbReference type="OrthoDB" id="5169292at2"/>
<gene>
    <name evidence="7" type="ORF">FB471_5079</name>
</gene>
<dbReference type="Gene3D" id="3.30.43.10">
    <property type="entry name" value="Uridine Diphospho-n-acetylenolpyruvylglucosamine Reductase, domain 2"/>
    <property type="match status" value="1"/>
</dbReference>
<evidence type="ECO:0000256" key="4">
    <source>
        <dbReference type="ARBA" id="ARBA00022827"/>
    </source>
</evidence>
<evidence type="ECO:0000256" key="1">
    <source>
        <dbReference type="ARBA" id="ARBA00001974"/>
    </source>
</evidence>
<dbReference type="Pfam" id="PF01565">
    <property type="entry name" value="FAD_binding_4"/>
    <property type="match status" value="1"/>
</dbReference>